<evidence type="ECO:0000256" key="1">
    <source>
        <dbReference type="ARBA" id="ARBA00023239"/>
    </source>
</evidence>
<dbReference type="UniPathway" id="UPA00074">
    <property type="reaction ID" value="UER00132"/>
</dbReference>
<dbReference type="GO" id="GO:0005829">
    <property type="term" value="C:cytosol"/>
    <property type="evidence" value="ECO:0007669"/>
    <property type="project" value="TreeGrafter"/>
</dbReference>
<keyword evidence="4" id="KW-1185">Reference proteome</keyword>
<name>A0A1H6TZD5_9FIRM</name>
<dbReference type="GO" id="GO:0004018">
    <property type="term" value="F:N6-(1,2-dicarboxyethyl)AMP AMP-lyase (fumarate-forming) activity"/>
    <property type="evidence" value="ECO:0007669"/>
    <property type="project" value="InterPro"/>
</dbReference>
<dbReference type="GO" id="GO:0044208">
    <property type="term" value="P:'de novo' AMP biosynthetic process"/>
    <property type="evidence" value="ECO:0007669"/>
    <property type="project" value="UniProtKB-UniPathway"/>
</dbReference>
<dbReference type="SUPFAM" id="SSF48557">
    <property type="entry name" value="L-aspartase-like"/>
    <property type="match status" value="1"/>
</dbReference>
<proteinExistence type="predicted"/>
<keyword evidence="1 3" id="KW-0456">Lyase</keyword>
<dbReference type="PRINTS" id="PR00149">
    <property type="entry name" value="FUMRATELYASE"/>
</dbReference>
<accession>A0A1H6TZD5</accession>
<dbReference type="InterPro" id="IPR000362">
    <property type="entry name" value="Fumarate_lyase_fam"/>
</dbReference>
<dbReference type="InterPro" id="IPR022761">
    <property type="entry name" value="Fumarate_lyase_N"/>
</dbReference>
<sequence length="449" mass="50632">MASTVIDSEVWGCLFSTDKMREVFSDKNLVQKFLDTEAALAKAQGELGVIPKEKADEICAKANADLLDIPQIGENYKSSITIVPVLKEFKKVLNDNASEFVHWGATSQDIVDTGMVLIEREAYKIILQQMKNCQKFVLQQVKKHRDTIMCGRTHVIHALPITFGYKAAVWADELGRDIQRLEEIKDRLFVGELAGAVGTLASHQVKGLEVQARTMEILELNIPTITWHVARDNQAEFASVLAICAGTIGRIAHEILSLQRTEIAELEEPFFMGKVGSSTMPHKRNPQVLENVIACCRSVRSIAPSIVESMISENERDWGCFLTEWEAIPRACHLMSAALEKSEDILENLIVYPKHMEANLFKLRGLMMSECIMMHMAPKIGRMSAHDIVYKACMKAYEEEDTMENALKHNPTVREEFTDEEITYMLDPHNYIGLAPQFADRVLEKYGAK</sequence>
<evidence type="ECO:0000313" key="4">
    <source>
        <dbReference type="Proteomes" id="UP000199662"/>
    </source>
</evidence>
<dbReference type="SMART" id="SM00998">
    <property type="entry name" value="ADSL_C"/>
    <property type="match status" value="1"/>
</dbReference>
<dbReference type="InterPro" id="IPR004769">
    <property type="entry name" value="Pur_lyase"/>
</dbReference>
<dbReference type="Gene3D" id="1.10.40.30">
    <property type="entry name" value="Fumarase/aspartase (C-terminal domain)"/>
    <property type="match status" value="1"/>
</dbReference>
<dbReference type="CDD" id="cd01597">
    <property type="entry name" value="pCLME"/>
    <property type="match status" value="1"/>
</dbReference>
<gene>
    <name evidence="3" type="ORF">SAMN05660742_101240</name>
</gene>
<protein>
    <submittedName>
        <fullName evidence="3">Adenylosuccinate lyase</fullName>
    </submittedName>
</protein>
<dbReference type="InterPro" id="IPR019468">
    <property type="entry name" value="AdenyloSucc_lyase_C"/>
</dbReference>
<dbReference type="PANTHER" id="PTHR43172">
    <property type="entry name" value="ADENYLOSUCCINATE LYASE"/>
    <property type="match status" value="1"/>
</dbReference>
<reference evidence="3 4" key="1">
    <citation type="submission" date="2016-10" db="EMBL/GenBank/DDBJ databases">
        <authorList>
            <person name="de Groot N.N."/>
        </authorList>
    </citation>
    <scope>NUCLEOTIDE SEQUENCE [LARGE SCALE GENOMIC DNA]</scope>
    <source>
        <strain evidence="3 4">DSM 2179</strain>
    </source>
</reference>
<dbReference type="GO" id="GO:0006189">
    <property type="term" value="P:'de novo' IMP biosynthetic process"/>
    <property type="evidence" value="ECO:0007669"/>
    <property type="project" value="UniProtKB-UniPathway"/>
</dbReference>
<evidence type="ECO:0000259" key="2">
    <source>
        <dbReference type="SMART" id="SM00998"/>
    </source>
</evidence>
<evidence type="ECO:0000313" key="3">
    <source>
        <dbReference type="EMBL" id="SEI85488.1"/>
    </source>
</evidence>
<feature type="domain" description="Adenylosuccinate lyase C-terminal" evidence="2">
    <location>
        <begin position="364"/>
        <end position="443"/>
    </location>
</feature>
<dbReference type="RefSeq" id="WP_091828469.1">
    <property type="nucleotide sequence ID" value="NZ_FNZK01000001.1"/>
</dbReference>
<dbReference type="InterPro" id="IPR020557">
    <property type="entry name" value="Fumarate_lyase_CS"/>
</dbReference>
<dbReference type="UniPathway" id="UPA00075">
    <property type="reaction ID" value="UER00336"/>
</dbReference>
<dbReference type="EMBL" id="FNZK01000001">
    <property type="protein sequence ID" value="SEI85488.1"/>
    <property type="molecule type" value="Genomic_DNA"/>
</dbReference>
<organism evidence="3 4">
    <name type="scientific">Propionispira arboris</name>
    <dbReference type="NCBI Taxonomy" id="84035"/>
    <lineage>
        <taxon>Bacteria</taxon>
        <taxon>Bacillati</taxon>
        <taxon>Bacillota</taxon>
        <taxon>Negativicutes</taxon>
        <taxon>Selenomonadales</taxon>
        <taxon>Selenomonadaceae</taxon>
        <taxon>Propionispira</taxon>
    </lineage>
</organism>
<dbReference type="InterPro" id="IPR008948">
    <property type="entry name" value="L-Aspartase-like"/>
</dbReference>
<dbReference type="PROSITE" id="PS00163">
    <property type="entry name" value="FUMARATE_LYASES"/>
    <property type="match status" value="1"/>
</dbReference>
<dbReference type="AlphaFoldDB" id="A0A1H6TZD5"/>
<dbReference type="NCBIfam" id="TIGR00928">
    <property type="entry name" value="purB"/>
    <property type="match status" value="1"/>
</dbReference>
<dbReference type="PRINTS" id="PR00145">
    <property type="entry name" value="ARGSUCLYASE"/>
</dbReference>
<dbReference type="Pfam" id="PF10397">
    <property type="entry name" value="ADSL_C"/>
    <property type="match status" value="1"/>
</dbReference>
<dbReference type="Pfam" id="PF00206">
    <property type="entry name" value="Lyase_1"/>
    <property type="match status" value="1"/>
</dbReference>
<dbReference type="PANTHER" id="PTHR43172:SF1">
    <property type="entry name" value="ADENYLOSUCCINATE LYASE"/>
    <property type="match status" value="1"/>
</dbReference>
<dbReference type="Gene3D" id="1.20.200.10">
    <property type="entry name" value="Fumarase/aspartase (Central domain)"/>
    <property type="match status" value="1"/>
</dbReference>
<dbReference type="STRING" id="84035.SAMN05660742_101240"/>
<dbReference type="GO" id="GO:0070626">
    <property type="term" value="F:(S)-2-(5-amino-1-(5-phospho-D-ribosyl)imidazole-4-carboxamido) succinate lyase (fumarate-forming) activity"/>
    <property type="evidence" value="ECO:0007669"/>
    <property type="project" value="TreeGrafter"/>
</dbReference>
<dbReference type="Proteomes" id="UP000199662">
    <property type="component" value="Unassembled WGS sequence"/>
</dbReference>